<comment type="subcellular location">
    <subcellularLocation>
        <location evidence="1">Membrane</location>
        <topology evidence="1">Multi-pass membrane protein</topology>
    </subcellularLocation>
</comment>
<evidence type="ECO:0000256" key="5">
    <source>
        <dbReference type="ARBA" id="ARBA00022989"/>
    </source>
</evidence>
<dbReference type="Pfam" id="PF01496">
    <property type="entry name" value="V_ATPase_I"/>
    <property type="match status" value="2"/>
</dbReference>
<evidence type="ECO:0000256" key="6">
    <source>
        <dbReference type="ARBA" id="ARBA00023065"/>
    </source>
</evidence>
<feature type="transmembrane region" description="Helical" evidence="8">
    <location>
        <begin position="251"/>
        <end position="278"/>
    </location>
</feature>
<dbReference type="GO" id="GO:0033179">
    <property type="term" value="C:proton-transporting V-type ATPase, V0 domain"/>
    <property type="evidence" value="ECO:0007669"/>
    <property type="project" value="InterPro"/>
</dbReference>
<evidence type="ECO:0000313" key="10">
    <source>
        <dbReference type="Proteomes" id="UP000230750"/>
    </source>
</evidence>
<keyword evidence="5 8" id="KW-1133">Transmembrane helix</keyword>
<dbReference type="GO" id="GO:0046961">
    <property type="term" value="F:proton-transporting ATPase activity, rotational mechanism"/>
    <property type="evidence" value="ECO:0007669"/>
    <property type="project" value="InterPro"/>
</dbReference>
<dbReference type="AlphaFoldDB" id="A0A2G8JT85"/>
<dbReference type="GO" id="GO:0051117">
    <property type="term" value="F:ATPase binding"/>
    <property type="evidence" value="ECO:0007669"/>
    <property type="project" value="TreeGrafter"/>
</dbReference>
<feature type="transmembrane region" description="Helical" evidence="8">
    <location>
        <begin position="41"/>
        <end position="59"/>
    </location>
</feature>
<dbReference type="Proteomes" id="UP000230750">
    <property type="component" value="Unassembled WGS sequence"/>
</dbReference>
<name>A0A2G8JT85_STIJA</name>
<dbReference type="EMBL" id="MRZV01001300">
    <property type="protein sequence ID" value="PIK38919.1"/>
    <property type="molecule type" value="Genomic_DNA"/>
</dbReference>
<feature type="transmembrane region" description="Helical" evidence="8">
    <location>
        <begin position="71"/>
        <end position="96"/>
    </location>
</feature>
<dbReference type="InterPro" id="IPR002490">
    <property type="entry name" value="V-ATPase_116kDa_su"/>
</dbReference>
<dbReference type="GO" id="GO:0007035">
    <property type="term" value="P:vacuolar acidification"/>
    <property type="evidence" value="ECO:0007669"/>
    <property type="project" value="TreeGrafter"/>
</dbReference>
<dbReference type="OrthoDB" id="10264220at2759"/>
<evidence type="ECO:0000256" key="4">
    <source>
        <dbReference type="ARBA" id="ARBA00022692"/>
    </source>
</evidence>
<proteinExistence type="inferred from homology"/>
<keyword evidence="7 8" id="KW-0472">Membrane</keyword>
<comment type="similarity">
    <text evidence="2 8">Belongs to the V-ATPase 116 kDa subunit family.</text>
</comment>
<dbReference type="PANTHER" id="PTHR11629:SF63">
    <property type="entry name" value="V-TYPE PROTON ATPASE SUBUNIT A"/>
    <property type="match status" value="1"/>
</dbReference>
<keyword evidence="8" id="KW-0375">Hydrogen ion transport</keyword>
<reference evidence="9 10" key="1">
    <citation type="journal article" date="2017" name="PLoS Biol.">
        <title>The sea cucumber genome provides insights into morphological evolution and visceral regeneration.</title>
        <authorList>
            <person name="Zhang X."/>
            <person name="Sun L."/>
            <person name="Yuan J."/>
            <person name="Sun Y."/>
            <person name="Gao Y."/>
            <person name="Zhang L."/>
            <person name="Li S."/>
            <person name="Dai H."/>
            <person name="Hamel J.F."/>
            <person name="Liu C."/>
            <person name="Yu Y."/>
            <person name="Liu S."/>
            <person name="Lin W."/>
            <person name="Guo K."/>
            <person name="Jin S."/>
            <person name="Xu P."/>
            <person name="Storey K.B."/>
            <person name="Huan P."/>
            <person name="Zhang T."/>
            <person name="Zhou Y."/>
            <person name="Zhang J."/>
            <person name="Lin C."/>
            <person name="Li X."/>
            <person name="Xing L."/>
            <person name="Huo D."/>
            <person name="Sun M."/>
            <person name="Wang L."/>
            <person name="Mercier A."/>
            <person name="Li F."/>
            <person name="Yang H."/>
            <person name="Xiang J."/>
        </authorList>
    </citation>
    <scope>NUCLEOTIDE SEQUENCE [LARGE SCALE GENOMIC DNA]</scope>
    <source>
        <strain evidence="9">Shaxun</strain>
        <tissue evidence="9">Muscle</tissue>
    </source>
</reference>
<sequence>MLLMLELSSSADNFTFSPDIFQIWQVSNNKLNVLNSLKMKLSVTLGISQMVFGVILSYVNYRFFRQRMDVYLVFIPQLIFIIFIFGYLILMIFLKWFLFDDTNSRQLVIQHFLVVIAVCCVPFLLFGKPTYRYLVHTGKLGKAVNYRDVRMLKPGGSDELRGIVDQDELGEGDLEASVEYPEDRSTEGHSNEEEFDLFEEMIHQSIETIEYCLSLISHTASYLRLWALSLAHAELSDVLWGMILADTAFTINGFFGGIMIFIAFSVWACLTVFILLMMEGLSAFLHTLRLHWVEFQSKFYSGGGYIFAPFSFATILDIRDELHHD</sequence>
<gene>
    <name evidence="9" type="ORF">BSL78_24239</name>
</gene>
<evidence type="ECO:0000256" key="7">
    <source>
        <dbReference type="ARBA" id="ARBA00023136"/>
    </source>
</evidence>
<keyword evidence="3 8" id="KW-0813">Transport</keyword>
<keyword evidence="10" id="KW-1185">Reference proteome</keyword>
<evidence type="ECO:0000256" key="3">
    <source>
        <dbReference type="ARBA" id="ARBA00022448"/>
    </source>
</evidence>
<feature type="transmembrane region" description="Helical" evidence="8">
    <location>
        <begin position="108"/>
        <end position="126"/>
    </location>
</feature>
<protein>
    <recommendedName>
        <fullName evidence="8">V-type proton ATPase subunit a</fullName>
    </recommendedName>
</protein>
<dbReference type="PANTHER" id="PTHR11629">
    <property type="entry name" value="VACUOLAR PROTON ATPASES"/>
    <property type="match status" value="1"/>
</dbReference>
<accession>A0A2G8JT85</accession>
<dbReference type="STRING" id="307972.A0A2G8JT85"/>
<comment type="function">
    <text evidence="8">Essential component of the vacuolar proton pump (V-ATPase), a multimeric enzyme that catalyzes the translocation of protons across the membranes. Required for assembly and activity of the V-ATPase.</text>
</comment>
<dbReference type="GO" id="GO:0016471">
    <property type="term" value="C:vacuolar proton-transporting V-type ATPase complex"/>
    <property type="evidence" value="ECO:0007669"/>
    <property type="project" value="TreeGrafter"/>
</dbReference>
<organism evidence="9 10">
    <name type="scientific">Stichopus japonicus</name>
    <name type="common">Sea cucumber</name>
    <dbReference type="NCBI Taxonomy" id="307972"/>
    <lineage>
        <taxon>Eukaryota</taxon>
        <taxon>Metazoa</taxon>
        <taxon>Echinodermata</taxon>
        <taxon>Eleutherozoa</taxon>
        <taxon>Echinozoa</taxon>
        <taxon>Holothuroidea</taxon>
        <taxon>Aspidochirotacea</taxon>
        <taxon>Aspidochirotida</taxon>
        <taxon>Stichopodidae</taxon>
        <taxon>Apostichopus</taxon>
    </lineage>
</organism>
<dbReference type="GO" id="GO:0005886">
    <property type="term" value="C:plasma membrane"/>
    <property type="evidence" value="ECO:0007669"/>
    <property type="project" value="TreeGrafter"/>
</dbReference>
<evidence type="ECO:0000256" key="8">
    <source>
        <dbReference type="RuleBase" id="RU361189"/>
    </source>
</evidence>
<comment type="caution">
    <text evidence="9">The sequence shown here is derived from an EMBL/GenBank/DDBJ whole genome shotgun (WGS) entry which is preliminary data.</text>
</comment>
<keyword evidence="6 8" id="KW-0406">Ion transport</keyword>
<evidence type="ECO:0000256" key="1">
    <source>
        <dbReference type="ARBA" id="ARBA00004141"/>
    </source>
</evidence>
<evidence type="ECO:0000256" key="2">
    <source>
        <dbReference type="ARBA" id="ARBA00009904"/>
    </source>
</evidence>
<keyword evidence="4 8" id="KW-0812">Transmembrane</keyword>
<evidence type="ECO:0000313" key="9">
    <source>
        <dbReference type="EMBL" id="PIK38919.1"/>
    </source>
</evidence>